<accession>A0ABV1LXT4</accession>
<proteinExistence type="predicted"/>
<dbReference type="RefSeq" id="WP_266254504.1">
    <property type="nucleotide sequence ID" value="NZ_JAOALG010000002.1"/>
</dbReference>
<evidence type="ECO:0000313" key="1">
    <source>
        <dbReference type="EMBL" id="MEQ5844032.1"/>
    </source>
</evidence>
<reference evidence="1 2" key="1">
    <citation type="journal article" date="2024" name="Chem. Sci.">
        <title>Discovery of a lagriamide polyketide by integrated genome mining, isotopic labeling, and untargeted metabolomics.</title>
        <authorList>
            <person name="Fergusson C.H."/>
            <person name="Saulog J."/>
            <person name="Paulo B.S."/>
            <person name="Wilson D.M."/>
            <person name="Liu D.Y."/>
            <person name="Morehouse N.J."/>
            <person name="Waterworth S."/>
            <person name="Barkei J."/>
            <person name="Gray C.A."/>
            <person name="Kwan J.C."/>
            <person name="Eustaquio A.S."/>
            <person name="Linington R.G."/>
        </authorList>
    </citation>
    <scope>NUCLEOTIDE SEQUENCE [LARGE SCALE GENOMIC DNA]</scope>
    <source>
        <strain evidence="1 2">RL17-338-BIF-B</strain>
    </source>
</reference>
<name>A0ABV1LXT4_9BURK</name>
<protein>
    <submittedName>
        <fullName evidence="1">Uncharacterized protein</fullName>
    </submittedName>
</protein>
<sequence length="42" mass="4545">MAKIPQISSISNQHGNTARAVELAIVSQTLIKTITPKTITIR</sequence>
<organism evidence="1 2">
    <name type="scientific">Paraburkholderia acidicola</name>
    <dbReference type="NCBI Taxonomy" id="1912599"/>
    <lineage>
        <taxon>Bacteria</taxon>
        <taxon>Pseudomonadati</taxon>
        <taxon>Pseudomonadota</taxon>
        <taxon>Betaproteobacteria</taxon>
        <taxon>Burkholderiales</taxon>
        <taxon>Burkholderiaceae</taxon>
        <taxon>Paraburkholderia</taxon>
    </lineage>
</organism>
<dbReference type="Proteomes" id="UP001469089">
    <property type="component" value="Unassembled WGS sequence"/>
</dbReference>
<evidence type="ECO:0000313" key="2">
    <source>
        <dbReference type="Proteomes" id="UP001469089"/>
    </source>
</evidence>
<keyword evidence="2" id="KW-1185">Reference proteome</keyword>
<comment type="caution">
    <text evidence="1">The sequence shown here is derived from an EMBL/GenBank/DDBJ whole genome shotgun (WGS) entry which is preliminary data.</text>
</comment>
<dbReference type="EMBL" id="JAOALG010000002">
    <property type="protein sequence ID" value="MEQ5844032.1"/>
    <property type="molecule type" value="Genomic_DNA"/>
</dbReference>
<gene>
    <name evidence="1" type="ORF">N0A02_31725</name>
</gene>